<proteinExistence type="predicted"/>
<gene>
    <name evidence="1" type="ORF">STAS_27752</name>
</gene>
<dbReference type="AlphaFoldDB" id="A0A5A7QYF6"/>
<sequence length="159" mass="18356">MDVSKKEKYEYVDDDEDDDDEWRKIDFLLNYINPHAFDSLYTKDGTRLLAEKISENMSELKELGQLALEIRGLLNVDLLHTVNGQTLDAKAKQILKRRDFLEATEEALYYSSGLLAGHLEDYCKTKDVEDRMPGIKKDPCFEPFLAWTELTCVPLPESC</sequence>
<accession>A0A5A7QYF6</accession>
<comment type="caution">
    <text evidence="1">The sequence shown here is derived from an EMBL/GenBank/DDBJ whole genome shotgun (WGS) entry which is preliminary data.</text>
</comment>
<protein>
    <submittedName>
        <fullName evidence="1">Oligopeptide transport system permease protein OppC</fullName>
    </submittedName>
</protein>
<name>A0A5A7QYF6_STRAF</name>
<dbReference type="OrthoDB" id="10334953at2759"/>
<dbReference type="EMBL" id="BKCP01009292">
    <property type="protein sequence ID" value="GER50445.1"/>
    <property type="molecule type" value="Genomic_DNA"/>
</dbReference>
<dbReference type="Proteomes" id="UP000325081">
    <property type="component" value="Unassembled WGS sequence"/>
</dbReference>
<keyword evidence="2" id="KW-1185">Reference proteome</keyword>
<evidence type="ECO:0000313" key="2">
    <source>
        <dbReference type="Proteomes" id="UP000325081"/>
    </source>
</evidence>
<reference evidence="2" key="1">
    <citation type="journal article" date="2019" name="Curr. Biol.">
        <title>Genome Sequence of Striga asiatica Provides Insight into the Evolution of Plant Parasitism.</title>
        <authorList>
            <person name="Yoshida S."/>
            <person name="Kim S."/>
            <person name="Wafula E.K."/>
            <person name="Tanskanen J."/>
            <person name="Kim Y.M."/>
            <person name="Honaas L."/>
            <person name="Yang Z."/>
            <person name="Spallek T."/>
            <person name="Conn C.E."/>
            <person name="Ichihashi Y."/>
            <person name="Cheong K."/>
            <person name="Cui S."/>
            <person name="Der J.P."/>
            <person name="Gundlach H."/>
            <person name="Jiao Y."/>
            <person name="Hori C."/>
            <person name="Ishida J.K."/>
            <person name="Kasahara H."/>
            <person name="Kiba T."/>
            <person name="Kim M.S."/>
            <person name="Koo N."/>
            <person name="Laohavisit A."/>
            <person name="Lee Y.H."/>
            <person name="Lumba S."/>
            <person name="McCourt P."/>
            <person name="Mortimer J.C."/>
            <person name="Mutuku J.M."/>
            <person name="Nomura T."/>
            <person name="Sasaki-Sekimoto Y."/>
            <person name="Seto Y."/>
            <person name="Wang Y."/>
            <person name="Wakatake T."/>
            <person name="Sakakibara H."/>
            <person name="Demura T."/>
            <person name="Yamaguchi S."/>
            <person name="Yoneyama K."/>
            <person name="Manabe R.I."/>
            <person name="Nelson D.C."/>
            <person name="Schulman A.H."/>
            <person name="Timko M.P."/>
            <person name="dePamphilis C.W."/>
            <person name="Choi D."/>
            <person name="Shirasu K."/>
        </authorList>
    </citation>
    <scope>NUCLEOTIDE SEQUENCE [LARGE SCALE GENOMIC DNA]</scope>
    <source>
        <strain evidence="2">cv. UVA1</strain>
    </source>
</reference>
<evidence type="ECO:0000313" key="1">
    <source>
        <dbReference type="EMBL" id="GER50445.1"/>
    </source>
</evidence>
<organism evidence="1 2">
    <name type="scientific">Striga asiatica</name>
    <name type="common">Asiatic witchweed</name>
    <name type="synonym">Buchnera asiatica</name>
    <dbReference type="NCBI Taxonomy" id="4170"/>
    <lineage>
        <taxon>Eukaryota</taxon>
        <taxon>Viridiplantae</taxon>
        <taxon>Streptophyta</taxon>
        <taxon>Embryophyta</taxon>
        <taxon>Tracheophyta</taxon>
        <taxon>Spermatophyta</taxon>
        <taxon>Magnoliopsida</taxon>
        <taxon>eudicotyledons</taxon>
        <taxon>Gunneridae</taxon>
        <taxon>Pentapetalae</taxon>
        <taxon>asterids</taxon>
        <taxon>lamiids</taxon>
        <taxon>Lamiales</taxon>
        <taxon>Orobanchaceae</taxon>
        <taxon>Buchnereae</taxon>
        <taxon>Striga</taxon>
    </lineage>
</organism>